<dbReference type="EMBL" id="BOVK01000075">
    <property type="protein sequence ID" value="GIQ71234.1"/>
    <property type="molecule type" value="Genomic_DNA"/>
</dbReference>
<dbReference type="Proteomes" id="UP000677918">
    <property type="component" value="Unassembled WGS sequence"/>
</dbReference>
<name>A0A8J4H5K7_9BACL</name>
<dbReference type="RefSeq" id="WP_213414034.1">
    <property type="nucleotide sequence ID" value="NZ_BOVK01000075.1"/>
</dbReference>
<dbReference type="InterPro" id="IPR051910">
    <property type="entry name" value="ComF/GntX_DNA_util-trans"/>
</dbReference>
<gene>
    <name evidence="2" type="ORF">XYCOK13_40580</name>
</gene>
<keyword evidence="3" id="KW-1185">Reference proteome</keyword>
<dbReference type="SUPFAM" id="SSF53271">
    <property type="entry name" value="PRTase-like"/>
    <property type="match status" value="1"/>
</dbReference>
<dbReference type="PANTHER" id="PTHR47505">
    <property type="entry name" value="DNA UTILIZATION PROTEIN YHGH"/>
    <property type="match status" value="1"/>
</dbReference>
<evidence type="ECO:0000313" key="3">
    <source>
        <dbReference type="Proteomes" id="UP000677918"/>
    </source>
</evidence>
<dbReference type="InterPro" id="IPR029057">
    <property type="entry name" value="PRTase-like"/>
</dbReference>
<organism evidence="2 3">
    <name type="scientific">Xylanibacillus composti</name>
    <dbReference type="NCBI Taxonomy" id="1572762"/>
    <lineage>
        <taxon>Bacteria</taxon>
        <taxon>Bacillati</taxon>
        <taxon>Bacillota</taxon>
        <taxon>Bacilli</taxon>
        <taxon>Bacillales</taxon>
        <taxon>Paenibacillaceae</taxon>
        <taxon>Xylanibacillus</taxon>
    </lineage>
</organism>
<comment type="caution">
    <text evidence="2">The sequence shown here is derived from an EMBL/GenBank/DDBJ whole genome shotgun (WGS) entry which is preliminary data.</text>
</comment>
<dbReference type="Gene3D" id="3.40.50.2020">
    <property type="match status" value="1"/>
</dbReference>
<protein>
    <submittedName>
        <fullName evidence="2">Amidophosphoribosyltransferase</fullName>
    </submittedName>
</protein>
<dbReference type="InterPro" id="IPR000836">
    <property type="entry name" value="PRTase_dom"/>
</dbReference>
<sequence>MKHMEQKELLKHLKHLNPPKHLEHRQENKLEPFFSRLFSEQGERICLICHGEREREPIEWKFWPGPKAPSLRRWLCTGCEQAIPWIRQIRCARCGRGAACPDCMRQPQRAFAWNRSAVHYDPLMREWLAQYKFRGRERLLPLFAEMMIPVTRTIADELITARGRSVVLTYIPLSRERQAERGFNQSELLAAYLGGALDLPVCSLLHRRHHTEKQSYKNRRSRLHALHGAFSFAQANELRVIQDHRPFVLIVDDVYTTGSTLDEASRVIRGNMACDAAGLTWARA</sequence>
<dbReference type="AlphaFoldDB" id="A0A8J4H5K7"/>
<comment type="similarity">
    <text evidence="1">Belongs to the ComF/GntX family.</text>
</comment>
<evidence type="ECO:0000256" key="1">
    <source>
        <dbReference type="ARBA" id="ARBA00008007"/>
    </source>
</evidence>
<dbReference type="PANTHER" id="PTHR47505:SF1">
    <property type="entry name" value="DNA UTILIZATION PROTEIN YHGH"/>
    <property type="match status" value="1"/>
</dbReference>
<proteinExistence type="inferred from homology"/>
<accession>A0A8J4H5K7</accession>
<dbReference type="CDD" id="cd06223">
    <property type="entry name" value="PRTases_typeI"/>
    <property type="match status" value="1"/>
</dbReference>
<reference evidence="2" key="1">
    <citation type="submission" date="2021-04" db="EMBL/GenBank/DDBJ databases">
        <title>Draft genome sequence of Xylanibacillus composti strain K13.</title>
        <authorList>
            <person name="Uke A."/>
            <person name="Chhe C."/>
            <person name="Baramee S."/>
            <person name="Kosugi A."/>
        </authorList>
    </citation>
    <scope>NUCLEOTIDE SEQUENCE</scope>
    <source>
        <strain evidence="2">K13</strain>
    </source>
</reference>
<evidence type="ECO:0000313" key="2">
    <source>
        <dbReference type="EMBL" id="GIQ71234.1"/>
    </source>
</evidence>